<dbReference type="InterPro" id="IPR047111">
    <property type="entry name" value="YbaP-like"/>
</dbReference>
<dbReference type="PANTHER" id="PTHR40590">
    <property type="entry name" value="CYTOPLASMIC PROTEIN-RELATED"/>
    <property type="match status" value="1"/>
</dbReference>
<dbReference type="AlphaFoldDB" id="A0A3B1A7Q1"/>
<organism evidence="1">
    <name type="scientific">hydrothermal vent metagenome</name>
    <dbReference type="NCBI Taxonomy" id="652676"/>
    <lineage>
        <taxon>unclassified sequences</taxon>
        <taxon>metagenomes</taxon>
        <taxon>ecological metagenomes</taxon>
    </lineage>
</organism>
<evidence type="ECO:0008006" key="2">
    <source>
        <dbReference type="Google" id="ProtNLM"/>
    </source>
</evidence>
<name>A0A3B1A7Q1_9ZZZZ</name>
<dbReference type="Pfam" id="PF01963">
    <property type="entry name" value="TraB_PrgY_gumN"/>
    <property type="match status" value="1"/>
</dbReference>
<proteinExistence type="predicted"/>
<evidence type="ECO:0000313" key="1">
    <source>
        <dbReference type="EMBL" id="VAW97580.1"/>
    </source>
</evidence>
<dbReference type="EMBL" id="UOFS01000033">
    <property type="protein sequence ID" value="VAW97580.1"/>
    <property type="molecule type" value="Genomic_DNA"/>
</dbReference>
<sequence length="307" mass="35120">MKNLPLKKFPIFYRKPNMLQLIILAFIIFILIAFQSVCYAQPTNSRLWRIDKNGIESSYIFATMHSENPSVLKLPETVKKVFIKTKSFTAEVDLSLDLTASLGLAMMLPKNKNLKSIIGDELFQSSISILSEYGIPHRVVNRMKPWAVLMTLSYPKPKTGLFLDKLLFNKAMKQNKKHYGLETVAEQIAIFNDTPLSHQTILLRDTIKQYPTFNQQLEKIRKLYLKGDLDGLQLFNQEVMSKGDYKVANKFMVNLIDKRNLKMVARMQARLLEGNAFIAVGALHLPGEKGILALLRKQHYQTTAVNN</sequence>
<reference evidence="1" key="1">
    <citation type="submission" date="2018-06" db="EMBL/GenBank/DDBJ databases">
        <authorList>
            <person name="Zhirakovskaya E."/>
        </authorList>
    </citation>
    <scope>NUCLEOTIDE SEQUENCE</scope>
</reference>
<protein>
    <recommendedName>
        <fullName evidence="2">TraB/GumN family protein</fullName>
    </recommendedName>
</protein>
<gene>
    <name evidence="1" type="ORF">MNBD_GAMMA22-2296</name>
</gene>
<accession>A0A3B1A7Q1</accession>
<dbReference type="CDD" id="cd14789">
    <property type="entry name" value="Tiki"/>
    <property type="match status" value="1"/>
</dbReference>
<dbReference type="InterPro" id="IPR002816">
    <property type="entry name" value="TraB/PrgY/GumN_fam"/>
</dbReference>
<dbReference type="PANTHER" id="PTHR40590:SF1">
    <property type="entry name" value="CYTOPLASMIC PROTEIN"/>
    <property type="match status" value="1"/>
</dbReference>